<dbReference type="InterPro" id="IPR001433">
    <property type="entry name" value="OxRdtase_FAD/NAD-bd"/>
</dbReference>
<dbReference type="EMBL" id="QBML01000038">
    <property type="protein sequence ID" value="PZO36662.1"/>
    <property type="molecule type" value="Genomic_DNA"/>
</dbReference>
<keyword evidence="7" id="KW-0408">Iron</keyword>
<dbReference type="Pfam" id="PF00175">
    <property type="entry name" value="NAD_binding_1"/>
    <property type="match status" value="1"/>
</dbReference>
<evidence type="ECO:0000256" key="9">
    <source>
        <dbReference type="SAM" id="Phobius"/>
    </source>
</evidence>
<keyword evidence="8" id="KW-0411">Iron-sulfur</keyword>
<dbReference type="Proteomes" id="UP000249467">
    <property type="component" value="Unassembled WGS sequence"/>
</dbReference>
<dbReference type="InterPro" id="IPR012675">
    <property type="entry name" value="Beta-grasp_dom_sf"/>
</dbReference>
<evidence type="ECO:0000313" key="13">
    <source>
        <dbReference type="Proteomes" id="UP000249467"/>
    </source>
</evidence>
<dbReference type="InterPro" id="IPR017927">
    <property type="entry name" value="FAD-bd_FR_type"/>
</dbReference>
<keyword evidence="9" id="KW-1133">Transmembrane helix</keyword>
<dbReference type="CDD" id="cd00207">
    <property type="entry name" value="fer2"/>
    <property type="match status" value="1"/>
</dbReference>
<dbReference type="SUPFAM" id="SSF52343">
    <property type="entry name" value="Ferredoxin reductase-like, C-terminal NADP-linked domain"/>
    <property type="match status" value="1"/>
</dbReference>
<dbReference type="PROSITE" id="PS51384">
    <property type="entry name" value="FAD_FR"/>
    <property type="match status" value="1"/>
</dbReference>
<evidence type="ECO:0000259" key="11">
    <source>
        <dbReference type="PROSITE" id="PS51384"/>
    </source>
</evidence>
<dbReference type="PROSITE" id="PS00197">
    <property type="entry name" value="2FE2S_FER_1"/>
    <property type="match status" value="1"/>
</dbReference>
<comment type="cofactor">
    <cofactor evidence="1">
        <name>FAD</name>
        <dbReference type="ChEBI" id="CHEBI:57692"/>
    </cofactor>
</comment>
<proteinExistence type="predicted"/>
<dbReference type="PROSITE" id="PS51085">
    <property type="entry name" value="2FE2S_FER_2"/>
    <property type="match status" value="1"/>
</dbReference>
<dbReference type="InterPro" id="IPR006058">
    <property type="entry name" value="2Fe2S_fd_BS"/>
</dbReference>
<dbReference type="GO" id="GO:0050660">
    <property type="term" value="F:flavin adenine dinucleotide binding"/>
    <property type="evidence" value="ECO:0007669"/>
    <property type="project" value="TreeGrafter"/>
</dbReference>
<evidence type="ECO:0000256" key="4">
    <source>
        <dbReference type="ARBA" id="ARBA00022723"/>
    </source>
</evidence>
<dbReference type="GO" id="GO:0051537">
    <property type="term" value="F:2 iron, 2 sulfur cluster binding"/>
    <property type="evidence" value="ECO:0007669"/>
    <property type="project" value="UniProtKB-KW"/>
</dbReference>
<feature type="domain" description="2Fe-2S ferredoxin-type" evidence="10">
    <location>
        <begin position="361"/>
        <end position="446"/>
    </location>
</feature>
<reference evidence="12 13" key="2">
    <citation type="submission" date="2018-06" db="EMBL/GenBank/DDBJ databases">
        <title>Metagenomic assembly of (sub)arctic Cyanobacteria and their associated microbiome from non-axenic cultures.</title>
        <authorList>
            <person name="Baurain D."/>
        </authorList>
    </citation>
    <scope>NUCLEOTIDE SEQUENCE [LARGE SCALE GENOMIC DNA]</scope>
    <source>
        <strain evidence="12">ULC066bin1</strain>
    </source>
</reference>
<keyword evidence="6" id="KW-0560">Oxidoreductase</keyword>
<evidence type="ECO:0000256" key="2">
    <source>
        <dbReference type="ARBA" id="ARBA00022630"/>
    </source>
</evidence>
<keyword evidence="9" id="KW-0472">Membrane</keyword>
<evidence type="ECO:0000259" key="10">
    <source>
        <dbReference type="PROSITE" id="PS51085"/>
    </source>
</evidence>
<dbReference type="AlphaFoldDB" id="A0A2W4VW71"/>
<dbReference type="Gene3D" id="2.40.30.10">
    <property type="entry name" value="Translation factors"/>
    <property type="match status" value="1"/>
</dbReference>
<keyword evidence="4" id="KW-0479">Metal-binding</keyword>
<dbReference type="GO" id="GO:0016491">
    <property type="term" value="F:oxidoreductase activity"/>
    <property type="evidence" value="ECO:0007669"/>
    <property type="project" value="UniProtKB-KW"/>
</dbReference>
<feature type="domain" description="FAD-binding FR-type" evidence="11">
    <location>
        <begin position="87"/>
        <end position="201"/>
    </location>
</feature>
<keyword evidence="3" id="KW-0001">2Fe-2S</keyword>
<keyword evidence="5" id="KW-0274">FAD</keyword>
<evidence type="ECO:0000256" key="8">
    <source>
        <dbReference type="ARBA" id="ARBA00023014"/>
    </source>
</evidence>
<dbReference type="PANTHER" id="PTHR47354">
    <property type="entry name" value="NADH OXIDOREDUCTASE HCR"/>
    <property type="match status" value="1"/>
</dbReference>
<keyword evidence="2" id="KW-0285">Flavoprotein</keyword>
<gene>
    <name evidence="12" type="ORF">DCF19_20870</name>
</gene>
<reference evidence="12 13" key="1">
    <citation type="submission" date="2018-04" db="EMBL/GenBank/DDBJ databases">
        <authorList>
            <person name="Go L.Y."/>
            <person name="Mitchell J.A."/>
        </authorList>
    </citation>
    <scope>NUCLEOTIDE SEQUENCE [LARGE SCALE GENOMIC DNA]</scope>
    <source>
        <strain evidence="12">ULC066bin1</strain>
    </source>
</reference>
<dbReference type="InterPro" id="IPR017938">
    <property type="entry name" value="Riboflavin_synthase-like_b-brl"/>
</dbReference>
<dbReference type="SUPFAM" id="SSF63380">
    <property type="entry name" value="Riboflavin synthase domain-like"/>
    <property type="match status" value="1"/>
</dbReference>
<feature type="transmembrane region" description="Helical" evidence="9">
    <location>
        <begin position="47"/>
        <end position="65"/>
    </location>
</feature>
<dbReference type="Pfam" id="PF00111">
    <property type="entry name" value="Fer2"/>
    <property type="match status" value="1"/>
</dbReference>
<dbReference type="InterPro" id="IPR036010">
    <property type="entry name" value="2Fe-2S_ferredoxin-like_sf"/>
</dbReference>
<accession>A0A2W4VW71</accession>
<sequence>MLEDIRQISNPFVKAITSGFFLSTLVTIPATAAIFLVNLKNESAYKFIVYASIASATVGAVGGLAPGKSKSKASKTTEIETDTTDWKDWRKFVVDRKVKESDSITSFYLRPLDEGLIPNFVPGQFLTIQLDIPEQPKPVIRTYSLSDYIQSGSYYRLSIKREPAPPDTIAPAGIASNFMHDRIHEDSIILAKPPSGRFVLDVHSTQPAVLISNGVGITPMISMAKAVSLLNSQRHIWFLHGARDGSLHAFRDEVNAIAASNPNLHIVYCYSRPNLTDQGNYQHKGYVDADLIKNVVAPEMQKLCGSVEAEYFLCGSPSFMDSLRDGLRDWGVPDNKVLFESFAKAKPKKSEQVQDLTHEEDSIEIVFSKSGKTLNWSPADGTILEFAEANDIYPDHSCRVGVCGTCMCKISEGEVDYEEIPSASVDSGSVLICISKPKTERVVLDI</sequence>
<feature type="transmembrane region" description="Helical" evidence="9">
    <location>
        <begin position="12"/>
        <end position="35"/>
    </location>
</feature>
<dbReference type="Gene3D" id="3.10.20.30">
    <property type="match status" value="1"/>
</dbReference>
<keyword evidence="9" id="KW-0812">Transmembrane</keyword>
<dbReference type="SUPFAM" id="SSF54292">
    <property type="entry name" value="2Fe-2S ferredoxin-like"/>
    <property type="match status" value="1"/>
</dbReference>
<comment type="caution">
    <text evidence="12">The sequence shown here is derived from an EMBL/GenBank/DDBJ whole genome shotgun (WGS) entry which is preliminary data.</text>
</comment>
<name>A0A2W4VW71_9CYAN</name>
<dbReference type="CDD" id="cd06184">
    <property type="entry name" value="flavohem_like_fad_nad_binding"/>
    <property type="match status" value="1"/>
</dbReference>
<dbReference type="InterPro" id="IPR050415">
    <property type="entry name" value="MRET"/>
</dbReference>
<evidence type="ECO:0000256" key="1">
    <source>
        <dbReference type="ARBA" id="ARBA00001974"/>
    </source>
</evidence>
<dbReference type="GO" id="GO:0046872">
    <property type="term" value="F:metal ion binding"/>
    <property type="evidence" value="ECO:0007669"/>
    <property type="project" value="UniProtKB-KW"/>
</dbReference>
<evidence type="ECO:0000256" key="3">
    <source>
        <dbReference type="ARBA" id="ARBA00022714"/>
    </source>
</evidence>
<dbReference type="Gene3D" id="3.40.50.80">
    <property type="entry name" value="Nucleotide-binding domain of ferredoxin-NADP reductase (FNR) module"/>
    <property type="match status" value="1"/>
</dbReference>
<evidence type="ECO:0000256" key="7">
    <source>
        <dbReference type="ARBA" id="ARBA00023004"/>
    </source>
</evidence>
<evidence type="ECO:0000256" key="6">
    <source>
        <dbReference type="ARBA" id="ARBA00023002"/>
    </source>
</evidence>
<dbReference type="PANTHER" id="PTHR47354:SF8">
    <property type="entry name" value="1,2-PHENYLACETYL-COA EPOXIDASE, SUBUNIT E"/>
    <property type="match status" value="1"/>
</dbReference>
<protein>
    <submittedName>
        <fullName evidence="12">Oxidoreductase</fullName>
    </submittedName>
</protein>
<dbReference type="InterPro" id="IPR001041">
    <property type="entry name" value="2Fe-2S_ferredoxin-type"/>
</dbReference>
<organism evidence="12 13">
    <name type="scientific">Pseudanabaena frigida</name>
    <dbReference type="NCBI Taxonomy" id="945775"/>
    <lineage>
        <taxon>Bacteria</taxon>
        <taxon>Bacillati</taxon>
        <taxon>Cyanobacteriota</taxon>
        <taxon>Cyanophyceae</taxon>
        <taxon>Pseudanabaenales</taxon>
        <taxon>Pseudanabaenaceae</taxon>
        <taxon>Pseudanabaena</taxon>
    </lineage>
</organism>
<dbReference type="InterPro" id="IPR039261">
    <property type="entry name" value="FNR_nucleotide-bd"/>
</dbReference>
<evidence type="ECO:0000256" key="5">
    <source>
        <dbReference type="ARBA" id="ARBA00022827"/>
    </source>
</evidence>
<evidence type="ECO:0000313" key="12">
    <source>
        <dbReference type="EMBL" id="PZO36662.1"/>
    </source>
</evidence>